<feature type="compositionally biased region" description="Basic and acidic residues" evidence="2">
    <location>
        <begin position="94"/>
        <end position="104"/>
    </location>
</feature>
<feature type="compositionally biased region" description="Basic and acidic residues" evidence="2">
    <location>
        <begin position="510"/>
        <end position="520"/>
    </location>
</feature>
<feature type="region of interest" description="Disordered" evidence="2">
    <location>
        <begin position="326"/>
        <end position="741"/>
    </location>
</feature>
<evidence type="ECO:0000313" key="4">
    <source>
        <dbReference type="EnsemblMetazoa" id="Aqu2.1.24811_001"/>
    </source>
</evidence>
<dbReference type="OMA" id="KSNCQES"/>
<dbReference type="InParanoid" id="A0A1X7UBH1"/>
<feature type="compositionally biased region" description="Basic and acidic residues" evidence="2">
    <location>
        <begin position="229"/>
        <end position="239"/>
    </location>
</feature>
<evidence type="ECO:0000256" key="2">
    <source>
        <dbReference type="SAM" id="MobiDB-lite"/>
    </source>
</evidence>
<dbReference type="Gene3D" id="3.30.200.20">
    <property type="entry name" value="Phosphorylase Kinase, domain 1"/>
    <property type="match status" value="1"/>
</dbReference>
<feature type="compositionally biased region" description="Basic and acidic residues" evidence="2">
    <location>
        <begin position="564"/>
        <end position="574"/>
    </location>
</feature>
<feature type="compositionally biased region" description="Polar residues" evidence="2">
    <location>
        <begin position="654"/>
        <end position="665"/>
    </location>
</feature>
<dbReference type="SUPFAM" id="SSF56112">
    <property type="entry name" value="Protein kinase-like (PK-like)"/>
    <property type="match status" value="1"/>
</dbReference>
<feature type="region of interest" description="Disordered" evidence="2">
    <location>
        <begin position="88"/>
        <end position="310"/>
    </location>
</feature>
<dbReference type="eggNOG" id="KOG1870">
    <property type="taxonomic scope" value="Eukaryota"/>
</dbReference>
<dbReference type="EnsemblMetazoa" id="Aqu2.1.24811_001">
    <property type="protein sequence ID" value="Aqu2.1.24811_001"/>
    <property type="gene ID" value="Aqu2.1.24811"/>
</dbReference>
<keyword evidence="1" id="KW-0378">Hydrolase</keyword>
<feature type="compositionally biased region" description="Basic and acidic residues" evidence="2">
    <location>
        <begin position="193"/>
        <end position="212"/>
    </location>
</feature>
<feature type="domain" description="DUSP" evidence="3">
    <location>
        <begin position="840"/>
        <end position="951"/>
    </location>
</feature>
<evidence type="ECO:0000259" key="3">
    <source>
        <dbReference type="PROSITE" id="PS51283"/>
    </source>
</evidence>
<accession>A0A1X7UBH1</accession>
<dbReference type="SUPFAM" id="SSF143791">
    <property type="entry name" value="DUSP-like"/>
    <property type="match status" value="1"/>
</dbReference>
<dbReference type="Pfam" id="PF06337">
    <property type="entry name" value="DUSP"/>
    <property type="match status" value="1"/>
</dbReference>
<feature type="compositionally biased region" description="Basic and acidic residues" evidence="2">
    <location>
        <begin position="257"/>
        <end position="274"/>
    </location>
</feature>
<feature type="compositionally biased region" description="Polar residues" evidence="2">
    <location>
        <begin position="326"/>
        <end position="338"/>
    </location>
</feature>
<dbReference type="InterPro" id="IPR028135">
    <property type="entry name" value="Ub_USP-typ"/>
</dbReference>
<sequence length="1060" mass="117864">MDRAQLEPLLLPDVKETGKELGRGAYGVVTEVIVSETTCAAKKLHDVIVQDYTLKRFGDEVLLHSQQRHPNIVQLIGVYYPPRSQLPMLQQVGGDRDNSTRDGEQLTPGGQGTHHKQQVGGDRDNSTRDGEQLTPGGQGTHHKQQVGGDRDNSTRDGEQLTPGGQGTHHKQQVGGDRDNSTRDGEQLTPGGQETDHKQQVGGDRDNSTRHGEQLTPGGQGTHHKQQVGGDRDNSTRHGEQLTPGGQLIPSGQGTHHKQQEGGDRKRLMRDRERFLSGSESEQQITHSKEQAEDPGEDFRTRRMSLKRTGLRNSFVVKQKDFSNFTGALQQQEGKSTLLTKPPKEGEPKHSIVTKANEQQPVKTHEECQAENKVSKAVKHLTADHDQLTPGGQETHHKQQEGGDRDNSTRDGEQLTPGGQGTHHKQQVGGDRDNSTRDGEQLTPGGQGTHHKQQVGGDRDNSTKDGEQLTPGGQETRHKQQAGGDRDNSTRDGEQLTPGGQGTHRKQQVGGDRDNSTRDGEQLTPGGQGTHRKQQVGGDRDNSTRDGEQLTPGGQETHHKQQVGGDRDNSTRHGEQLTPGGQETDHKQQVGGDQDNSTRDGDHLTPSEQGTHYKQQGGGDLKQKDFSNFTGALQQQQDKSTLLTKPPKEGEPKHSTVTKANEQQPVKTHEECQAENKVSKAVKHLTADHDQLTPGGRETHHKQQEGGDGDHSARDGKRLNGSDTERQIRHPKEQTENLRTDFIRSSFKKKGLHDSRVLKETSNFPWVLQQQDEAALLKTPPKEYEPKHSTETKANEQQPVKTREEYQGSIVRATKVSVKSSQALKDAVVPKKPDPSSIPLASIQAQKERIQPYLSQRLRKGDNWCLVDVKWFRQWKKYTGFDSWDQETAGQASAHPGPVDNGTLFKDPDSEELKNNLKEGENYALLPEPAYNLLVKWYGLSVGSRPIIRCVVEYSGPFAKKLVEVYLYLLKLCVYPKTDDTRMHSFSQVDSVGHVMTVMKQQFNIPDTTECRICKQFMRTYLPLENLKQAISEAGIRGGQTILLEKRNQDGTWPRDIKRQQ</sequence>
<dbReference type="Gene3D" id="3.30.2230.10">
    <property type="entry name" value="DUSP-like"/>
    <property type="match status" value="1"/>
</dbReference>
<feature type="compositionally biased region" description="Basic and acidic residues" evidence="2">
    <location>
        <begin position="286"/>
        <end position="300"/>
    </location>
</feature>
<name>A0A1X7UBH1_AMPQE</name>
<feature type="compositionally biased region" description="Basic and acidic residues" evidence="2">
    <location>
        <begin position="121"/>
        <end position="131"/>
    </location>
</feature>
<feature type="compositionally biased region" description="Basic and acidic residues" evidence="2">
    <location>
        <begin position="148"/>
        <end position="158"/>
    </location>
</feature>
<evidence type="ECO:0000256" key="1">
    <source>
        <dbReference type="ARBA" id="ARBA00022670"/>
    </source>
</evidence>
<feature type="compositionally biased region" description="Basic and acidic residues" evidence="2">
    <location>
        <begin position="175"/>
        <end position="185"/>
    </location>
</feature>
<dbReference type="AlphaFoldDB" id="A0A1X7UBH1"/>
<dbReference type="PROSITE" id="PS51283">
    <property type="entry name" value="DUSP"/>
    <property type="match status" value="1"/>
</dbReference>
<dbReference type="GO" id="GO:0004843">
    <property type="term" value="F:cysteine-type deubiquitinase activity"/>
    <property type="evidence" value="ECO:0007669"/>
    <property type="project" value="InterPro"/>
</dbReference>
<feature type="compositionally biased region" description="Basic and acidic residues" evidence="2">
    <location>
        <begin position="781"/>
        <end position="793"/>
    </location>
</feature>
<dbReference type="Gene3D" id="3.10.20.90">
    <property type="entry name" value="Phosphatidylinositol 3-kinase Catalytic Subunit, Chain A, domain 1"/>
    <property type="match status" value="1"/>
</dbReference>
<dbReference type="GO" id="GO:0006508">
    <property type="term" value="P:proteolysis"/>
    <property type="evidence" value="ECO:0007669"/>
    <property type="project" value="UniProtKB-KW"/>
</dbReference>
<feature type="compositionally biased region" description="Basic and acidic residues" evidence="2">
    <location>
        <begin position="456"/>
        <end position="466"/>
    </location>
</feature>
<dbReference type="SMART" id="SM00695">
    <property type="entry name" value="DUSP"/>
    <property type="match status" value="1"/>
</dbReference>
<feature type="region of interest" description="Disordered" evidence="2">
    <location>
        <begin position="781"/>
        <end position="804"/>
    </location>
</feature>
<protein>
    <recommendedName>
        <fullName evidence="3">DUSP domain-containing protein</fullName>
    </recommendedName>
</protein>
<organism evidence="4">
    <name type="scientific">Amphimedon queenslandica</name>
    <name type="common">Sponge</name>
    <dbReference type="NCBI Taxonomy" id="400682"/>
    <lineage>
        <taxon>Eukaryota</taxon>
        <taxon>Metazoa</taxon>
        <taxon>Porifera</taxon>
        <taxon>Demospongiae</taxon>
        <taxon>Heteroscleromorpha</taxon>
        <taxon>Haplosclerida</taxon>
        <taxon>Niphatidae</taxon>
        <taxon>Amphimedon</taxon>
    </lineage>
</organism>
<feature type="compositionally biased region" description="Basic and acidic residues" evidence="2">
    <location>
        <begin position="666"/>
        <end position="677"/>
    </location>
</feature>
<feature type="compositionally biased region" description="Polar residues" evidence="2">
    <location>
        <begin position="625"/>
        <end position="642"/>
    </location>
</feature>
<proteinExistence type="predicted"/>
<feature type="compositionally biased region" description="Basic and acidic residues" evidence="2">
    <location>
        <begin position="684"/>
        <end position="741"/>
    </location>
</feature>
<dbReference type="Pfam" id="PF14836">
    <property type="entry name" value="Ubiquitin_3"/>
    <property type="match status" value="1"/>
</dbReference>
<dbReference type="InterPro" id="IPR006615">
    <property type="entry name" value="Pept_C19_DUSP"/>
</dbReference>
<feature type="compositionally biased region" description="Basic and acidic residues" evidence="2">
    <location>
        <begin position="537"/>
        <end position="547"/>
    </location>
</feature>
<dbReference type="InterPro" id="IPR035927">
    <property type="entry name" value="DUSP-like_sf"/>
</dbReference>
<feature type="compositionally biased region" description="Basic and acidic residues" evidence="2">
    <location>
        <begin position="483"/>
        <end position="493"/>
    </location>
</feature>
<feature type="compositionally biased region" description="Basic and acidic residues" evidence="2">
    <location>
        <begin position="393"/>
        <end position="412"/>
    </location>
</feature>
<dbReference type="InterPro" id="IPR011009">
    <property type="entry name" value="Kinase-like_dom_sf"/>
</dbReference>
<feature type="compositionally biased region" description="Basic and acidic residues" evidence="2">
    <location>
        <begin position="595"/>
        <end position="604"/>
    </location>
</feature>
<feature type="compositionally biased region" description="Basic and acidic residues" evidence="2">
    <location>
        <begin position="362"/>
        <end position="373"/>
    </location>
</feature>
<keyword evidence="1" id="KW-0645">Protease</keyword>
<feature type="compositionally biased region" description="Basic and acidic residues" evidence="2">
    <location>
        <begin position="429"/>
        <end position="439"/>
    </location>
</feature>
<dbReference type="STRING" id="400682.A0A1X7UBH1"/>
<reference evidence="4" key="1">
    <citation type="submission" date="2017-05" db="UniProtKB">
        <authorList>
            <consortium name="EnsemblMetazoa"/>
        </authorList>
    </citation>
    <scope>IDENTIFICATION</scope>
</reference>